<gene>
    <name evidence="2" type="ORF">HMPREF1015_03043</name>
</gene>
<evidence type="ECO:0000313" key="2">
    <source>
        <dbReference type="EMBL" id="EHL75156.1"/>
    </source>
</evidence>
<evidence type="ECO:0000313" key="3">
    <source>
        <dbReference type="Proteomes" id="UP000011747"/>
    </source>
</evidence>
<dbReference type="AlphaFoldDB" id="G9QNP7"/>
<keyword evidence="3" id="KW-1185">Reference proteome</keyword>
<comment type="caution">
    <text evidence="2">The sequence shown here is derived from an EMBL/GenBank/DDBJ whole genome shotgun (WGS) entry which is preliminary data.</text>
</comment>
<organism evidence="2 3">
    <name type="scientific">Bacillus smithii 7_3_47FAA</name>
    <dbReference type="NCBI Taxonomy" id="665952"/>
    <lineage>
        <taxon>Bacteria</taxon>
        <taxon>Bacillati</taxon>
        <taxon>Bacillota</taxon>
        <taxon>Bacilli</taxon>
        <taxon>Bacillales</taxon>
        <taxon>Bacillaceae</taxon>
        <taxon>Bacillus</taxon>
    </lineage>
</organism>
<feature type="domain" description="YodL-like" evidence="1">
    <location>
        <begin position="21"/>
        <end position="92"/>
    </location>
</feature>
<sequence>MLLPSVKEYQVTLFQTPHYGDTQGYEAVYHLPIRAKNHRAALETVFRIFNVFDLLPPDFSARFVATGDIVQISKGSNKSFYRLESGGWRKIERSLVH</sequence>
<accession>G9QNP7</accession>
<reference evidence="2 3" key="1">
    <citation type="submission" date="2011-09" db="EMBL/GenBank/DDBJ databases">
        <title>The Genome Sequence of Bacillus smithii 7_3_47FAA.</title>
        <authorList>
            <consortium name="The Broad Institute Genome Sequencing Platform"/>
            <person name="Earl A."/>
            <person name="Ward D."/>
            <person name="Feldgarden M."/>
            <person name="Gevers D."/>
            <person name="Daigneault M."/>
            <person name="Strauss J."/>
            <person name="Allen-Vercoe E."/>
            <person name="Young S.K."/>
            <person name="Zeng Q."/>
            <person name="Gargeya S."/>
            <person name="Fitzgerald M."/>
            <person name="Haas B."/>
            <person name="Abouelleil A."/>
            <person name="Alvarado L."/>
            <person name="Arachchi H.M."/>
            <person name="Berlin A."/>
            <person name="Brown A."/>
            <person name="Chapman S.B."/>
            <person name="Chen Z."/>
            <person name="Dunbar C."/>
            <person name="Freedman E."/>
            <person name="Gearin G."/>
            <person name="Goldberg J."/>
            <person name="Griggs A."/>
            <person name="Gujja S."/>
            <person name="Heiman D."/>
            <person name="Howarth C."/>
            <person name="Larson L."/>
            <person name="Lui A."/>
            <person name="MacDonald P.J.P."/>
            <person name="Montmayeur A."/>
            <person name="Murphy C."/>
            <person name="Neiman D."/>
            <person name="Pearson M."/>
            <person name="Priest M."/>
            <person name="Roberts A."/>
            <person name="Saif S."/>
            <person name="Shea T."/>
            <person name="Shenoy N."/>
            <person name="Sisk P."/>
            <person name="Stolte C."/>
            <person name="Sykes S."/>
            <person name="Wortman J."/>
            <person name="Nusbaum C."/>
            <person name="Birren B."/>
        </authorList>
    </citation>
    <scope>NUCLEOTIDE SEQUENCE [LARGE SCALE GENOMIC DNA]</scope>
    <source>
        <strain evidence="2 3">7_3_47FAA</strain>
    </source>
</reference>
<dbReference type="Pfam" id="PF14191">
    <property type="entry name" value="YodL"/>
    <property type="match status" value="1"/>
</dbReference>
<dbReference type="HOGENOM" id="CLU_2217727_0_0_9"/>
<dbReference type="PATRIC" id="fig|665952.3.peg.2761"/>
<dbReference type="InterPro" id="IPR025923">
    <property type="entry name" value="YodL-like_dom"/>
</dbReference>
<proteinExistence type="predicted"/>
<evidence type="ECO:0000259" key="1">
    <source>
        <dbReference type="Pfam" id="PF14191"/>
    </source>
</evidence>
<protein>
    <recommendedName>
        <fullName evidence="1">YodL-like domain-containing protein</fullName>
    </recommendedName>
</protein>
<dbReference type="Proteomes" id="UP000011747">
    <property type="component" value="Unassembled WGS sequence"/>
</dbReference>
<dbReference type="EMBL" id="ACWF01000141">
    <property type="protein sequence ID" value="EHL75156.1"/>
    <property type="molecule type" value="Genomic_DNA"/>
</dbReference>
<name>G9QNP7_9BACI</name>